<comment type="caution">
    <text evidence="1">The sequence shown here is derived from an EMBL/GenBank/DDBJ whole genome shotgun (WGS) entry which is preliminary data.</text>
</comment>
<dbReference type="Proteomes" id="UP000814128">
    <property type="component" value="Unassembled WGS sequence"/>
</dbReference>
<dbReference type="EMBL" id="MU273476">
    <property type="protein sequence ID" value="KAI0036017.1"/>
    <property type="molecule type" value="Genomic_DNA"/>
</dbReference>
<gene>
    <name evidence="1" type="ORF">K488DRAFT_41919</name>
</gene>
<keyword evidence="2" id="KW-1185">Reference proteome</keyword>
<reference evidence="1" key="1">
    <citation type="submission" date="2021-02" db="EMBL/GenBank/DDBJ databases">
        <authorList>
            <consortium name="DOE Joint Genome Institute"/>
            <person name="Ahrendt S."/>
            <person name="Looney B.P."/>
            <person name="Miyauchi S."/>
            <person name="Morin E."/>
            <person name="Drula E."/>
            <person name="Courty P.E."/>
            <person name="Chicoki N."/>
            <person name="Fauchery L."/>
            <person name="Kohler A."/>
            <person name="Kuo A."/>
            <person name="Labutti K."/>
            <person name="Pangilinan J."/>
            <person name="Lipzen A."/>
            <person name="Riley R."/>
            <person name="Andreopoulos W."/>
            <person name="He G."/>
            <person name="Johnson J."/>
            <person name="Barry K.W."/>
            <person name="Grigoriev I.V."/>
            <person name="Nagy L."/>
            <person name="Hibbett D."/>
            <person name="Henrissat B."/>
            <person name="Matheny P.B."/>
            <person name="Labbe J."/>
            <person name="Martin F."/>
        </authorList>
    </citation>
    <scope>NUCLEOTIDE SEQUENCE</scope>
    <source>
        <strain evidence="1">EC-137</strain>
    </source>
</reference>
<reference evidence="1" key="2">
    <citation type="journal article" date="2022" name="New Phytol.">
        <title>Evolutionary transition to the ectomycorrhizal habit in the genomes of a hyperdiverse lineage of mushroom-forming fungi.</title>
        <authorList>
            <person name="Looney B."/>
            <person name="Miyauchi S."/>
            <person name="Morin E."/>
            <person name="Drula E."/>
            <person name="Courty P.E."/>
            <person name="Kohler A."/>
            <person name="Kuo A."/>
            <person name="LaButti K."/>
            <person name="Pangilinan J."/>
            <person name="Lipzen A."/>
            <person name="Riley R."/>
            <person name="Andreopoulos W."/>
            <person name="He G."/>
            <person name="Johnson J."/>
            <person name="Nolan M."/>
            <person name="Tritt A."/>
            <person name="Barry K.W."/>
            <person name="Grigoriev I.V."/>
            <person name="Nagy L.G."/>
            <person name="Hibbett D."/>
            <person name="Henrissat B."/>
            <person name="Matheny P.B."/>
            <person name="Labbe J."/>
            <person name="Martin F.M."/>
        </authorList>
    </citation>
    <scope>NUCLEOTIDE SEQUENCE</scope>
    <source>
        <strain evidence="1">EC-137</strain>
    </source>
</reference>
<sequence length="176" mass="19319">MFRNPWGDKSATADPDDGPPTGDPSLAPKSTLGPIIPNPVTEAKAKLQKVDIIQYYLHVTCTKSNIIATICNEKHEPVQNGSWSGGSVGFKNKNESGYEAGYQCCIRAFKRMKELLEQLPAIRFEMRLSGAGQARDAFTRSIMTTEGDHVRDFINCVTDTTGIQIGGCRGKKARRL</sequence>
<proteinExistence type="predicted"/>
<name>A0ACB8QWI5_9AGAM</name>
<accession>A0ACB8QWI5</accession>
<evidence type="ECO:0000313" key="1">
    <source>
        <dbReference type="EMBL" id="KAI0036017.1"/>
    </source>
</evidence>
<evidence type="ECO:0000313" key="2">
    <source>
        <dbReference type="Proteomes" id="UP000814128"/>
    </source>
</evidence>
<protein>
    <submittedName>
        <fullName evidence="1">Uncharacterized protein</fullName>
    </submittedName>
</protein>
<organism evidence="1 2">
    <name type="scientific">Vararia minispora EC-137</name>
    <dbReference type="NCBI Taxonomy" id="1314806"/>
    <lineage>
        <taxon>Eukaryota</taxon>
        <taxon>Fungi</taxon>
        <taxon>Dikarya</taxon>
        <taxon>Basidiomycota</taxon>
        <taxon>Agaricomycotina</taxon>
        <taxon>Agaricomycetes</taxon>
        <taxon>Russulales</taxon>
        <taxon>Lachnocladiaceae</taxon>
        <taxon>Vararia</taxon>
    </lineage>
</organism>